<evidence type="ECO:0000256" key="1">
    <source>
        <dbReference type="SAM" id="Phobius"/>
    </source>
</evidence>
<keyword evidence="1" id="KW-0812">Transmembrane</keyword>
<organism evidence="2 3">
    <name type="scientific">Candidatus Endonucleibacter bathymodioli</name>
    <dbReference type="NCBI Taxonomy" id="539814"/>
    <lineage>
        <taxon>Bacteria</taxon>
        <taxon>Pseudomonadati</taxon>
        <taxon>Pseudomonadota</taxon>
        <taxon>Gammaproteobacteria</taxon>
        <taxon>Oceanospirillales</taxon>
        <taxon>Endozoicomonadaceae</taxon>
        <taxon>Candidatus Endonucleibacter</taxon>
    </lineage>
</organism>
<evidence type="ECO:0000313" key="2">
    <source>
        <dbReference type="EMBL" id="MDP0588161.1"/>
    </source>
</evidence>
<dbReference type="Proteomes" id="UP001178148">
    <property type="component" value="Unassembled WGS sequence"/>
</dbReference>
<keyword evidence="1" id="KW-0472">Membrane</keyword>
<name>A0AA90NZI8_9GAMM</name>
<keyword evidence="1" id="KW-1133">Transmembrane helix</keyword>
<proteinExistence type="predicted"/>
<keyword evidence="3" id="KW-1185">Reference proteome</keyword>
<gene>
    <name evidence="2" type="ORF">QS748_02715</name>
</gene>
<dbReference type="EMBL" id="JASXSV010000003">
    <property type="protein sequence ID" value="MDP0588161.1"/>
    <property type="molecule type" value="Genomic_DNA"/>
</dbReference>
<feature type="transmembrane region" description="Helical" evidence="1">
    <location>
        <begin position="6"/>
        <end position="33"/>
    </location>
</feature>
<sequence length="55" mass="5935">MKVMNSGYGALCTIATDCINVGSVMVAVVFNVLNKGYSLVMPDKYNKRPLHDNAA</sequence>
<comment type="caution">
    <text evidence="2">The sequence shown here is derived from an EMBL/GenBank/DDBJ whole genome shotgun (WGS) entry which is preliminary data.</text>
</comment>
<reference evidence="2 3" key="1">
    <citation type="journal article" date="2023" name="bioRxiv">
        <title>An intranuclear bacterial parasite of deep-sea mussels expresses apoptosis inhibitors acquired from its host.</title>
        <authorList>
            <person name="Gonzalez Porras M.A."/>
            <person name="Assie A."/>
            <person name="Tietjen M."/>
            <person name="Violette M."/>
            <person name="Kleiner M."/>
            <person name="Gruber-Vodicka H."/>
            <person name="Dubilier N."/>
            <person name="Leisch N."/>
        </authorList>
    </citation>
    <scope>NUCLEOTIDE SEQUENCE [LARGE SCALE GENOMIC DNA]</scope>
    <source>
        <strain evidence="2">IAP13</strain>
    </source>
</reference>
<evidence type="ECO:0000313" key="3">
    <source>
        <dbReference type="Proteomes" id="UP001178148"/>
    </source>
</evidence>
<protein>
    <submittedName>
        <fullName evidence="2">Uncharacterized protein</fullName>
    </submittedName>
</protein>
<accession>A0AA90NZI8</accession>
<dbReference type="AlphaFoldDB" id="A0AA90NZI8"/>